<reference evidence="3 4" key="1">
    <citation type="submission" date="2019-12" db="EMBL/GenBank/DDBJ databases">
        <title>Genomic-based taxomic classification of the family Erythrobacteraceae.</title>
        <authorList>
            <person name="Xu L."/>
        </authorList>
    </citation>
    <scope>NUCLEOTIDE SEQUENCE [LARGE SCALE GENOMIC DNA]</scope>
    <source>
        <strain evidence="3 4">JCM 12189</strain>
    </source>
</reference>
<keyword evidence="4" id="KW-1185">Reference proteome</keyword>
<dbReference type="GO" id="GO:0016020">
    <property type="term" value="C:membrane"/>
    <property type="evidence" value="ECO:0007669"/>
    <property type="project" value="InterPro"/>
</dbReference>
<accession>A0A6I4TQB4</accession>
<gene>
    <name evidence="3" type="ORF">GRI34_12040</name>
</gene>
<feature type="transmembrane region" description="Helical" evidence="1">
    <location>
        <begin position="29"/>
        <end position="50"/>
    </location>
</feature>
<dbReference type="Proteomes" id="UP000432727">
    <property type="component" value="Unassembled WGS sequence"/>
</dbReference>
<comment type="caution">
    <text evidence="3">The sequence shown here is derived from an EMBL/GenBank/DDBJ whole genome shotgun (WGS) entry which is preliminary data.</text>
</comment>
<dbReference type="OrthoDB" id="5329005at2"/>
<dbReference type="InterPro" id="IPR000045">
    <property type="entry name" value="Prepilin_IV_endopep_pep"/>
</dbReference>
<dbReference type="Pfam" id="PF01478">
    <property type="entry name" value="Peptidase_A24"/>
    <property type="match status" value="1"/>
</dbReference>
<evidence type="ECO:0000259" key="2">
    <source>
        <dbReference type="Pfam" id="PF01478"/>
    </source>
</evidence>
<name>A0A6I4TQB4_9SPHN</name>
<dbReference type="GO" id="GO:0004190">
    <property type="term" value="F:aspartic-type endopeptidase activity"/>
    <property type="evidence" value="ECO:0007669"/>
    <property type="project" value="InterPro"/>
</dbReference>
<feature type="transmembrane region" description="Helical" evidence="1">
    <location>
        <begin position="57"/>
        <end position="76"/>
    </location>
</feature>
<feature type="transmembrane region" description="Helical" evidence="1">
    <location>
        <begin position="96"/>
        <end position="115"/>
    </location>
</feature>
<dbReference type="EMBL" id="WTYI01000001">
    <property type="protein sequence ID" value="MXO97147.1"/>
    <property type="molecule type" value="Genomic_DNA"/>
</dbReference>
<dbReference type="Gene3D" id="1.20.120.1220">
    <property type="match status" value="1"/>
</dbReference>
<keyword evidence="1" id="KW-1133">Transmembrane helix</keyword>
<evidence type="ECO:0000313" key="4">
    <source>
        <dbReference type="Proteomes" id="UP000432727"/>
    </source>
</evidence>
<evidence type="ECO:0000256" key="1">
    <source>
        <dbReference type="SAM" id="Phobius"/>
    </source>
</evidence>
<keyword evidence="1" id="KW-0812">Transmembrane</keyword>
<sequence length="154" mass="16166">MALATISFGVLAALSSVGAITDIITRKLPNILSLVLALTGLGFALAIGGWAALGWHALHVIVAFLIGYLMFVWNIFGAGDGKFYAGSAAFFPLMDAPVLALCIVLAGGILALFWFTLKRFIKGMKRRKDDFAKLPYGVAIAVGSVGYAALTTLG</sequence>
<protein>
    <submittedName>
        <fullName evidence="3">Peptidase A24</fullName>
    </submittedName>
</protein>
<feature type="domain" description="Prepilin type IV endopeptidase peptidase" evidence="2">
    <location>
        <begin position="10"/>
        <end position="112"/>
    </location>
</feature>
<evidence type="ECO:0000313" key="3">
    <source>
        <dbReference type="EMBL" id="MXO97147.1"/>
    </source>
</evidence>
<dbReference type="RefSeq" id="WP_160596127.1">
    <property type="nucleotide sequence ID" value="NZ_WTYI01000001.1"/>
</dbReference>
<organism evidence="3 4">
    <name type="scientific">Qipengyuania aquimaris</name>
    <dbReference type="NCBI Taxonomy" id="255984"/>
    <lineage>
        <taxon>Bacteria</taxon>
        <taxon>Pseudomonadati</taxon>
        <taxon>Pseudomonadota</taxon>
        <taxon>Alphaproteobacteria</taxon>
        <taxon>Sphingomonadales</taxon>
        <taxon>Erythrobacteraceae</taxon>
        <taxon>Qipengyuania</taxon>
    </lineage>
</organism>
<keyword evidence="1" id="KW-0472">Membrane</keyword>
<feature type="transmembrane region" description="Helical" evidence="1">
    <location>
        <begin position="136"/>
        <end position="153"/>
    </location>
</feature>
<proteinExistence type="predicted"/>
<dbReference type="AlphaFoldDB" id="A0A6I4TQB4"/>